<organism evidence="2">
    <name type="scientific">Desulfurivibrio alkaliphilus</name>
    <dbReference type="NCBI Taxonomy" id="427923"/>
    <lineage>
        <taxon>Bacteria</taxon>
        <taxon>Pseudomonadati</taxon>
        <taxon>Thermodesulfobacteriota</taxon>
        <taxon>Desulfobulbia</taxon>
        <taxon>Desulfobulbales</taxon>
        <taxon>Desulfobulbaceae</taxon>
        <taxon>Desulfurivibrio</taxon>
    </lineage>
</organism>
<dbReference type="PANTHER" id="PTHR38037">
    <property type="entry name" value="ZN_PROTEASE DOMAIN-CONTAINING PROTEIN"/>
    <property type="match status" value="1"/>
</dbReference>
<dbReference type="InterPro" id="IPR021109">
    <property type="entry name" value="Peptidase_aspartic_dom_sf"/>
</dbReference>
<dbReference type="EMBL" id="DSDS01000185">
    <property type="protein sequence ID" value="HET98648.1"/>
    <property type="molecule type" value="Genomic_DNA"/>
</dbReference>
<evidence type="ECO:0000259" key="1">
    <source>
        <dbReference type="Pfam" id="PF05618"/>
    </source>
</evidence>
<proteinExistence type="predicted"/>
<dbReference type="Pfam" id="PF05618">
    <property type="entry name" value="Zn_protease"/>
    <property type="match status" value="1"/>
</dbReference>
<reference evidence="2" key="1">
    <citation type="journal article" date="2020" name="mSystems">
        <title>Genome- and Community-Level Interaction Insights into Carbon Utilization and Element Cycling Functions of Hydrothermarchaeota in Hydrothermal Sediment.</title>
        <authorList>
            <person name="Zhou Z."/>
            <person name="Liu Y."/>
            <person name="Xu W."/>
            <person name="Pan J."/>
            <person name="Luo Z.H."/>
            <person name="Li M."/>
        </authorList>
    </citation>
    <scope>NUCLEOTIDE SEQUENCE [LARGE SCALE GENOMIC DNA]</scope>
    <source>
        <strain evidence="2">SpSt-1224</strain>
    </source>
</reference>
<dbReference type="SUPFAM" id="SSF50630">
    <property type="entry name" value="Acid proteases"/>
    <property type="match status" value="1"/>
</dbReference>
<feature type="domain" description="Retropepsin-like aspartic endopeptidase" evidence="1">
    <location>
        <begin position="120"/>
        <end position="252"/>
    </location>
</feature>
<dbReference type="Gene3D" id="2.40.70.10">
    <property type="entry name" value="Acid Proteases"/>
    <property type="match status" value="1"/>
</dbReference>
<comment type="caution">
    <text evidence="2">The sequence shown here is derived from an EMBL/GenBank/DDBJ whole genome shotgun (WGS) entry which is preliminary data.</text>
</comment>
<gene>
    <name evidence="2" type="ORF">ENN98_08210</name>
</gene>
<accession>A0A7C2TI94</accession>
<evidence type="ECO:0000313" key="2">
    <source>
        <dbReference type="EMBL" id="HET98648.1"/>
    </source>
</evidence>
<dbReference type="Proteomes" id="UP000885986">
    <property type="component" value="Unassembled WGS sequence"/>
</dbReference>
<dbReference type="AlphaFoldDB" id="A0A7C2TI94"/>
<dbReference type="PANTHER" id="PTHR38037:SF2">
    <property type="entry name" value="ATP-DEPENDENT ZINC PROTEASE DOMAIN-CONTAINING PROTEIN-RELATED"/>
    <property type="match status" value="1"/>
</dbReference>
<sequence length="269" mass="29989">MLVAHSLLLAGCGTLLVEKERLDRLDRLTTVQDQRLELLASTQDEMLVALLESSRAVTEKLDEVTAQLAGVTGMQAEMLRQQQEWQEFVRSSRRRELADREKLEVMSPPPAQTPDSKQLVGAVEKVFLSPPGAVFSARIDTGATTSSLDVHEVERFERDGESWVRFTLSNPEDESRVTLERKVVRNARIIQAVTDEAERRPVVELGVTLGEKTQTAEFTLSDRRHLEHPVLIGRNILLDIMVVDVGRINIAPPRLPADFPGLADEGLAP</sequence>
<dbReference type="InterPro" id="IPR008503">
    <property type="entry name" value="Asp_endopeptidase"/>
</dbReference>
<name>A0A7C2TI94_9BACT</name>
<protein>
    <recommendedName>
        <fullName evidence="1">Retropepsin-like aspartic endopeptidase domain-containing protein</fullName>
    </recommendedName>
</protein>